<evidence type="ECO:0000313" key="2">
    <source>
        <dbReference type="Proteomes" id="UP000239469"/>
    </source>
</evidence>
<dbReference type="Pfam" id="PF06528">
    <property type="entry name" value="Phage_P2_GpE"/>
    <property type="match status" value="1"/>
</dbReference>
<dbReference type="EMBL" id="MTBD01000008">
    <property type="protein sequence ID" value="PRP71809.1"/>
    <property type="molecule type" value="Genomic_DNA"/>
</dbReference>
<sequence>MADIATIFHWPPSAYSAMPLAELASWREAARLRSGAADDE</sequence>
<dbReference type="InterPro" id="IPR009493">
    <property type="entry name" value="P2_GpE"/>
</dbReference>
<evidence type="ECO:0000313" key="1">
    <source>
        <dbReference type="EMBL" id="PRP71809.1"/>
    </source>
</evidence>
<comment type="caution">
    <text evidence="1">The sequence shown here is derived from an EMBL/GenBank/DDBJ whole genome shotgun (WGS) entry which is preliminary data.</text>
</comment>
<name>A0A2S9X7X1_9NEIS</name>
<reference evidence="1 2" key="1">
    <citation type="submission" date="2017-01" db="EMBL/GenBank/DDBJ databases">
        <title>New insights into the genetic diversity of Chromobacterium isolated from tropical freshwater lake.</title>
        <authorList>
            <person name="Santos A.B."/>
            <person name="Nascimento A.M."/>
            <person name="Da Silva P.C."/>
        </authorList>
    </citation>
    <scope>NUCLEOTIDE SEQUENCE [LARGE SCALE GENOMIC DNA]</scope>
    <source>
        <strain evidence="1 2">56AF</strain>
    </source>
</reference>
<gene>
    <name evidence="1" type="ORF">BUE93_04875</name>
</gene>
<dbReference type="AlphaFoldDB" id="A0A2S9X7X1"/>
<dbReference type="Proteomes" id="UP000239469">
    <property type="component" value="Unassembled WGS sequence"/>
</dbReference>
<protein>
    <submittedName>
        <fullName evidence="1">Phage tail protein</fullName>
    </submittedName>
</protein>
<proteinExistence type="predicted"/>
<accession>A0A2S9X7X1</accession>
<organism evidence="1 2">
    <name type="scientific">Chromobacterium amazonense</name>
    <dbReference type="NCBI Taxonomy" id="1382803"/>
    <lineage>
        <taxon>Bacteria</taxon>
        <taxon>Pseudomonadati</taxon>
        <taxon>Pseudomonadota</taxon>
        <taxon>Betaproteobacteria</taxon>
        <taxon>Neisseriales</taxon>
        <taxon>Chromobacteriaceae</taxon>
        <taxon>Chromobacterium</taxon>
    </lineage>
</organism>